<accession>A0A917N0M5</accession>
<dbReference type="PROSITE" id="PS51257">
    <property type="entry name" value="PROKAR_LIPOPROTEIN"/>
    <property type="match status" value="1"/>
</dbReference>
<dbReference type="SUPFAM" id="SSF82153">
    <property type="entry name" value="FAS1 domain"/>
    <property type="match status" value="3"/>
</dbReference>
<dbReference type="InterPro" id="IPR050904">
    <property type="entry name" value="Adhesion/Biosynth-related"/>
</dbReference>
<dbReference type="SMART" id="SM00554">
    <property type="entry name" value="FAS1"/>
    <property type="match status" value="2"/>
</dbReference>
<dbReference type="PANTHER" id="PTHR10900">
    <property type="entry name" value="PERIOSTIN-RELATED"/>
    <property type="match status" value="1"/>
</dbReference>
<dbReference type="Pfam" id="PF02469">
    <property type="entry name" value="Fasciclin"/>
    <property type="match status" value="2"/>
</dbReference>
<name>A0A917N0M5_9SPHI</name>
<gene>
    <name evidence="2" type="ORF">GCM10011425_12270</name>
</gene>
<protein>
    <recommendedName>
        <fullName evidence="1">FAS1 domain-containing protein</fullName>
    </recommendedName>
</protein>
<proteinExistence type="predicted"/>
<dbReference type="EMBL" id="BMDO01000002">
    <property type="protein sequence ID" value="GGI50015.1"/>
    <property type="molecule type" value="Genomic_DNA"/>
</dbReference>
<dbReference type="InterPro" id="IPR036378">
    <property type="entry name" value="FAS1_dom_sf"/>
</dbReference>
<reference evidence="2" key="2">
    <citation type="submission" date="2020-09" db="EMBL/GenBank/DDBJ databases">
        <authorList>
            <person name="Sun Q."/>
            <person name="Sedlacek I."/>
        </authorList>
    </citation>
    <scope>NUCLEOTIDE SEQUENCE</scope>
    <source>
        <strain evidence="2">CCM 8711</strain>
    </source>
</reference>
<dbReference type="InterPro" id="IPR000782">
    <property type="entry name" value="FAS1_domain"/>
</dbReference>
<dbReference type="PROSITE" id="PS50213">
    <property type="entry name" value="FAS1"/>
    <property type="match status" value="2"/>
</dbReference>
<comment type="caution">
    <text evidence="2">The sequence shown here is derived from an EMBL/GenBank/DDBJ whole genome shotgun (WGS) entry which is preliminary data.</text>
</comment>
<keyword evidence="3" id="KW-1185">Reference proteome</keyword>
<organism evidence="2 3">
    <name type="scientific">Mucilaginibacter galii</name>
    <dbReference type="NCBI Taxonomy" id="2005073"/>
    <lineage>
        <taxon>Bacteria</taxon>
        <taxon>Pseudomonadati</taxon>
        <taxon>Bacteroidota</taxon>
        <taxon>Sphingobacteriia</taxon>
        <taxon>Sphingobacteriales</taxon>
        <taxon>Sphingobacteriaceae</taxon>
        <taxon>Mucilaginibacter</taxon>
    </lineage>
</organism>
<evidence type="ECO:0000259" key="1">
    <source>
        <dbReference type="PROSITE" id="PS50213"/>
    </source>
</evidence>
<evidence type="ECO:0000313" key="2">
    <source>
        <dbReference type="EMBL" id="GGI50015.1"/>
    </source>
</evidence>
<evidence type="ECO:0000313" key="3">
    <source>
        <dbReference type="Proteomes" id="UP000662074"/>
    </source>
</evidence>
<reference evidence="2" key="1">
    <citation type="journal article" date="2014" name="Int. J. Syst. Evol. Microbiol.">
        <title>Complete genome sequence of Corynebacterium casei LMG S-19264T (=DSM 44701T), isolated from a smear-ripened cheese.</title>
        <authorList>
            <consortium name="US DOE Joint Genome Institute (JGI-PGF)"/>
            <person name="Walter F."/>
            <person name="Albersmeier A."/>
            <person name="Kalinowski J."/>
            <person name="Ruckert C."/>
        </authorList>
    </citation>
    <scope>NUCLEOTIDE SEQUENCE</scope>
    <source>
        <strain evidence="2">CCM 8711</strain>
    </source>
</reference>
<dbReference type="AlphaFoldDB" id="A0A917N0M5"/>
<feature type="domain" description="FAS1" evidence="1">
    <location>
        <begin position="569"/>
        <end position="739"/>
    </location>
</feature>
<dbReference type="Gene3D" id="2.30.180.10">
    <property type="entry name" value="FAS1 domain"/>
    <property type="match status" value="2"/>
</dbReference>
<feature type="domain" description="FAS1" evidence="1">
    <location>
        <begin position="37"/>
        <end position="233"/>
    </location>
</feature>
<sequence length="743" mass="82172">MYKLLKNLFLFFCVVVFFGGCRKEAFDAYYGRPDNLQPPIYQVLSIKGNFTSLLAIIDKSGYKSTLSAAGYWTFFAPNDEAFKKYFTENNTSLAAIDSTTARKLVTYCLVFNAFQTNHIADYQAPTGWVANNAYKRRTAYYDGFYTDNGPDGPATVLLSANRNANTFVFGDNNNKYIPYFYSSYMSSKNLGAADYNYFFPNTPYTGFNVVDASVVNKDLIAENGVIHEIDRVIQPLPSIEQKLAGNTQYSEFKKLFDRFMVSYILNNDAASRYNILTGKTSKVYIKQYAALLAFALGNENYVKAQDNDGQSEGYSMLAPNNEAFTKYLNEVILEFYGTVDKLPSSIVADLLNAHLFSTTLWPTKFSTTNNFLGEPGRISASNNVTDRQFCSNGIFYGTNAVQQANVFSTVYGRAYLDPNYSLMSRVLSNMKATITNPGLQFTIFMVPDVTLRSLGYDYSTATSQYTYTLNGTTTSGNGPRDNLQRIINLHVISTPNKELNNLNSQGIIEAYGSEYIKWNNNTVFAGGNLESTNASYKAIPVVNSRDYSNGRVYYLPAGAMLYPTGTVASQIAVNATTPTSPYYSFYQYLINSTAYNTVAGEIAGFISGANYTVFIPTNAAILQAVRDGILPGTITNNALTTASFNPASVDDRAKVARFIQFHILNGISIAADGQKSPNGAGFPTFLTNSVGDKLELIINNQPNNLKVTDNQGRVATVVNGSASNYLGTRTLLHQIDNYLRYNF</sequence>
<dbReference type="PANTHER" id="PTHR10900:SF77">
    <property type="entry name" value="FI19380P1"/>
    <property type="match status" value="1"/>
</dbReference>
<dbReference type="Proteomes" id="UP000662074">
    <property type="component" value="Unassembled WGS sequence"/>
</dbReference>